<dbReference type="Proteomes" id="UP000184342">
    <property type="component" value="Unassembled WGS sequence"/>
</dbReference>
<proteinExistence type="predicted"/>
<gene>
    <name evidence="2" type="ORF">SAMN02745691_00283</name>
</gene>
<keyword evidence="1" id="KW-0472">Membrane</keyword>
<reference evidence="2 3" key="1">
    <citation type="submission" date="2016-11" db="EMBL/GenBank/DDBJ databases">
        <authorList>
            <person name="Jaros S."/>
            <person name="Januszkiewicz K."/>
            <person name="Wedrychowicz H."/>
        </authorList>
    </citation>
    <scope>NUCLEOTIDE SEQUENCE [LARGE SCALE GENOMIC DNA]</scope>
    <source>
        <strain evidence="2 3">DSM 15970</strain>
    </source>
</reference>
<accession>A0A1M6B7Y3</accession>
<dbReference type="EMBL" id="FQYT01000003">
    <property type="protein sequence ID" value="SHI44825.1"/>
    <property type="molecule type" value="Genomic_DNA"/>
</dbReference>
<keyword evidence="1" id="KW-0812">Transmembrane</keyword>
<feature type="transmembrane region" description="Helical" evidence="1">
    <location>
        <begin position="28"/>
        <end position="53"/>
    </location>
</feature>
<name>A0A1M6B7Y3_9FIRM</name>
<dbReference type="AlphaFoldDB" id="A0A1M6B7Y3"/>
<dbReference type="STRING" id="1122934.SAMN02745691_00283"/>
<keyword evidence="3" id="KW-1185">Reference proteome</keyword>
<evidence type="ECO:0000313" key="2">
    <source>
        <dbReference type="EMBL" id="SHI44825.1"/>
    </source>
</evidence>
<organism evidence="2 3">
    <name type="scientific">Parasporobacterium paucivorans DSM 15970</name>
    <dbReference type="NCBI Taxonomy" id="1122934"/>
    <lineage>
        <taxon>Bacteria</taxon>
        <taxon>Bacillati</taxon>
        <taxon>Bacillota</taxon>
        <taxon>Clostridia</taxon>
        <taxon>Lachnospirales</taxon>
        <taxon>Lachnospiraceae</taxon>
        <taxon>Parasporobacterium</taxon>
    </lineage>
</organism>
<evidence type="ECO:0000313" key="3">
    <source>
        <dbReference type="Proteomes" id="UP000184342"/>
    </source>
</evidence>
<sequence>MTCPKCNSENVNTQVVSEMTLKTKHRGIIYWLFIAWWWLPIKWLIFTIPAIIVKLFRPKRYKTTTTHITKCVCQGCGNTWDA</sequence>
<keyword evidence="1" id="KW-1133">Transmembrane helix</keyword>
<dbReference type="OrthoDB" id="1911082at2"/>
<protein>
    <submittedName>
        <fullName evidence="2">Uncharacterized protein</fullName>
    </submittedName>
</protein>
<dbReference type="RefSeq" id="WP_073992577.1">
    <property type="nucleotide sequence ID" value="NZ_FQYT01000003.1"/>
</dbReference>
<evidence type="ECO:0000256" key="1">
    <source>
        <dbReference type="SAM" id="Phobius"/>
    </source>
</evidence>